<name>A0A9W9L7I6_9EURO</name>
<sequence>MTAREETVLPPIDPSVTDENDWWEFELTDVKVLRPGKMLYANVLDASDDNPVQVIGCLELKKNQEHLGAYSIACDAYPLDPDSTSNRIIIDDVTHYAYGQTEDRSVEIWVAGKAGWYLISPAKGYLPTFNRMVRAVDMLYFLIDRHKQGKKQINPTFKNLCRQYIFHTHGDCETGEQSAEAFAEHAPFLLRCMIEDEYESMDWKQTNVFVHFRRQFPDEYKKLVDQQSPQPDDDEDEEMPTISTPRHDTATISKSQTDAVYQLIHELKDEGHLAKRRLNFDLLAERLSARYAFNKDDARKILGARSNNVLERLDQEDREGETRFKWSRYVIHRELSEAASQHTSLPPSLLTPLPLLDDSSDDEELGRTQKSVLRPKNASVSKKVMGKRNRSIATNQQTIKSEDEDEDDDDTHMEDVDTPSKSRGHELIRTPLASENPRPQPDFTPTNPRTAAASLLKSVLSGGSKITPASTAPTTGQWTSEISIVNAPEESETWACRMPGCTTILTSKGPERRQEIEDHAGEHDWEVQMRVELVETERRMHSTMPVSNLMKYLVGQHLKQKRTAFPELYPPDNGEPIDPMSMFTPKKPKSAQRQEQVNGHNT</sequence>
<evidence type="ECO:0000313" key="2">
    <source>
        <dbReference type="EMBL" id="KAJ5315426.1"/>
    </source>
</evidence>
<feature type="compositionally biased region" description="Basic and acidic residues" evidence="1">
    <location>
        <begin position="413"/>
        <end position="428"/>
    </location>
</feature>
<keyword evidence="3" id="KW-1185">Reference proteome</keyword>
<dbReference type="EMBL" id="JAPZBO010000005">
    <property type="protein sequence ID" value="KAJ5315426.1"/>
    <property type="molecule type" value="Genomic_DNA"/>
</dbReference>
<evidence type="ECO:0000313" key="3">
    <source>
        <dbReference type="Proteomes" id="UP001147746"/>
    </source>
</evidence>
<accession>A0A9W9L7I6</accession>
<evidence type="ECO:0008006" key="4">
    <source>
        <dbReference type="Google" id="ProtNLM"/>
    </source>
</evidence>
<evidence type="ECO:0000256" key="1">
    <source>
        <dbReference type="SAM" id="MobiDB-lite"/>
    </source>
</evidence>
<dbReference type="OrthoDB" id="5382953at2759"/>
<organism evidence="2 3">
    <name type="scientific">Penicillium atrosanguineum</name>
    <dbReference type="NCBI Taxonomy" id="1132637"/>
    <lineage>
        <taxon>Eukaryota</taxon>
        <taxon>Fungi</taxon>
        <taxon>Dikarya</taxon>
        <taxon>Ascomycota</taxon>
        <taxon>Pezizomycotina</taxon>
        <taxon>Eurotiomycetes</taxon>
        <taxon>Eurotiomycetidae</taxon>
        <taxon>Eurotiales</taxon>
        <taxon>Aspergillaceae</taxon>
        <taxon>Penicillium</taxon>
    </lineage>
</organism>
<feature type="compositionally biased region" description="Polar residues" evidence="1">
    <location>
        <begin position="591"/>
        <end position="602"/>
    </location>
</feature>
<feature type="region of interest" description="Disordered" evidence="1">
    <location>
        <begin position="566"/>
        <end position="602"/>
    </location>
</feature>
<feature type="region of interest" description="Disordered" evidence="1">
    <location>
        <begin position="223"/>
        <end position="248"/>
    </location>
</feature>
<reference evidence="2" key="1">
    <citation type="submission" date="2022-12" db="EMBL/GenBank/DDBJ databases">
        <authorList>
            <person name="Petersen C."/>
        </authorList>
    </citation>
    <scope>NUCLEOTIDE SEQUENCE</scope>
    <source>
        <strain evidence="2">IBT 21472</strain>
    </source>
</reference>
<feature type="compositionally biased region" description="Acidic residues" evidence="1">
    <location>
        <begin position="402"/>
        <end position="412"/>
    </location>
</feature>
<dbReference type="AlphaFoldDB" id="A0A9W9L7I6"/>
<gene>
    <name evidence="2" type="ORF">N7476_005733</name>
</gene>
<feature type="region of interest" description="Disordered" evidence="1">
    <location>
        <begin position="338"/>
        <end position="449"/>
    </location>
</feature>
<dbReference type="Proteomes" id="UP001147746">
    <property type="component" value="Unassembled WGS sequence"/>
</dbReference>
<comment type="caution">
    <text evidence="2">The sequence shown here is derived from an EMBL/GenBank/DDBJ whole genome shotgun (WGS) entry which is preliminary data.</text>
</comment>
<feature type="compositionally biased region" description="Low complexity" evidence="1">
    <location>
        <begin position="343"/>
        <end position="357"/>
    </location>
</feature>
<reference evidence="2" key="2">
    <citation type="journal article" date="2023" name="IMA Fungus">
        <title>Comparative genomic study of the Penicillium genus elucidates a diverse pangenome and 15 lateral gene transfer events.</title>
        <authorList>
            <person name="Petersen C."/>
            <person name="Sorensen T."/>
            <person name="Nielsen M.R."/>
            <person name="Sondergaard T.E."/>
            <person name="Sorensen J.L."/>
            <person name="Fitzpatrick D.A."/>
            <person name="Frisvad J.C."/>
            <person name="Nielsen K.L."/>
        </authorList>
    </citation>
    <scope>NUCLEOTIDE SEQUENCE</scope>
    <source>
        <strain evidence="2">IBT 21472</strain>
    </source>
</reference>
<proteinExistence type="predicted"/>
<protein>
    <recommendedName>
        <fullName evidence="4">DNA (cytosine-5)-methyltransferase 1 replication foci domain-containing protein</fullName>
    </recommendedName>
</protein>